<dbReference type="GO" id="GO:0031956">
    <property type="term" value="F:medium-chain fatty acid-CoA ligase activity"/>
    <property type="evidence" value="ECO:0007669"/>
    <property type="project" value="TreeGrafter"/>
</dbReference>
<keyword evidence="4" id="KW-1185">Reference proteome</keyword>
<dbReference type="KEGG" id="ttu:TERTU_2724"/>
<feature type="domain" description="AMP-dependent synthetase/ligase" evidence="1">
    <location>
        <begin position="116"/>
        <end position="322"/>
    </location>
</feature>
<name>C5BMH3_TERTT</name>
<dbReference type="PANTHER" id="PTHR43201">
    <property type="entry name" value="ACYL-COA SYNTHETASE"/>
    <property type="match status" value="1"/>
</dbReference>
<dbReference type="EC" id="6.2.1.26" evidence="3"/>
<dbReference type="Pfam" id="PF00501">
    <property type="entry name" value="AMP-binding"/>
    <property type="match status" value="1"/>
</dbReference>
<dbReference type="SUPFAM" id="SSF56801">
    <property type="entry name" value="Acetyl-CoA synthetase-like"/>
    <property type="match status" value="1"/>
</dbReference>
<dbReference type="Proteomes" id="UP000009080">
    <property type="component" value="Chromosome"/>
</dbReference>
<dbReference type="InterPro" id="IPR045851">
    <property type="entry name" value="AMP-bd_C_sf"/>
</dbReference>
<organism evidence="3 4">
    <name type="scientific">Teredinibacter turnerae (strain ATCC 39867 / T7901)</name>
    <dbReference type="NCBI Taxonomy" id="377629"/>
    <lineage>
        <taxon>Bacteria</taxon>
        <taxon>Pseudomonadati</taxon>
        <taxon>Pseudomonadota</taxon>
        <taxon>Gammaproteobacteria</taxon>
        <taxon>Cellvibrionales</taxon>
        <taxon>Cellvibrionaceae</taxon>
        <taxon>Teredinibacter</taxon>
    </lineage>
</organism>
<protein>
    <submittedName>
        <fullName evidence="3">2-succinylbenzoate--CoA ligase</fullName>
        <ecNumber evidence="3">6.2.1.26</ecNumber>
    </submittedName>
</protein>
<proteinExistence type="predicted"/>
<dbReference type="Gene3D" id="3.30.300.30">
    <property type="match status" value="1"/>
</dbReference>
<reference evidence="3 4" key="1">
    <citation type="journal article" date="2009" name="PLoS ONE">
        <title>The complete genome of Teredinibacter turnerae T7901: an intracellular endosymbiont of marine wood-boring bivalves (shipworms).</title>
        <authorList>
            <person name="Yang J.C."/>
            <person name="Madupu R."/>
            <person name="Durkin A.S."/>
            <person name="Ekborg N.A."/>
            <person name="Pedamallu C.S."/>
            <person name="Hostetler J.B."/>
            <person name="Radune D."/>
            <person name="Toms B.S."/>
            <person name="Henrissat B."/>
            <person name="Coutinho P.M."/>
            <person name="Schwarz S."/>
            <person name="Field L."/>
            <person name="Trindade-Silva A.E."/>
            <person name="Soares C.A.G."/>
            <person name="Elshahawi S."/>
            <person name="Hanora A."/>
            <person name="Schmidt E.W."/>
            <person name="Haygood M.G."/>
            <person name="Posfai J."/>
            <person name="Benner J."/>
            <person name="Madinger C."/>
            <person name="Nove J."/>
            <person name="Anton B."/>
            <person name="Chaudhary K."/>
            <person name="Foster J."/>
            <person name="Holman A."/>
            <person name="Kumar S."/>
            <person name="Lessard P.A."/>
            <person name="Luyten Y.A."/>
            <person name="Slatko B."/>
            <person name="Wood N."/>
            <person name="Wu B."/>
            <person name="Teplitski M."/>
            <person name="Mougous J.D."/>
            <person name="Ward N."/>
            <person name="Eisen J.A."/>
            <person name="Badger J.H."/>
            <person name="Distel D.L."/>
        </authorList>
    </citation>
    <scope>NUCLEOTIDE SEQUENCE [LARGE SCALE GENOMIC DNA]</scope>
    <source>
        <strain evidence="4">ATCC 39867 / T7901</strain>
    </source>
</reference>
<dbReference type="InterPro" id="IPR025110">
    <property type="entry name" value="AMP-bd_C"/>
</dbReference>
<dbReference type="PANTHER" id="PTHR43201:SF32">
    <property type="entry name" value="2-SUCCINYLBENZOATE--COA LIGASE, CHLOROPLASTIC_PEROXISOMAL"/>
    <property type="match status" value="1"/>
</dbReference>
<evidence type="ECO:0000259" key="1">
    <source>
        <dbReference type="Pfam" id="PF00501"/>
    </source>
</evidence>
<evidence type="ECO:0000313" key="4">
    <source>
        <dbReference type="Proteomes" id="UP000009080"/>
    </source>
</evidence>
<dbReference type="InterPro" id="IPR000873">
    <property type="entry name" value="AMP-dep_synth/lig_dom"/>
</dbReference>
<evidence type="ECO:0000313" key="3">
    <source>
        <dbReference type="EMBL" id="ACR12324.1"/>
    </source>
</evidence>
<dbReference type="GO" id="GO:0006631">
    <property type="term" value="P:fatty acid metabolic process"/>
    <property type="evidence" value="ECO:0007669"/>
    <property type="project" value="TreeGrafter"/>
</dbReference>
<dbReference type="GO" id="GO:0008756">
    <property type="term" value="F:o-succinylbenzoate-CoA ligase activity"/>
    <property type="evidence" value="ECO:0007669"/>
    <property type="project" value="UniProtKB-EC"/>
</dbReference>
<keyword evidence="3" id="KW-0436">Ligase</keyword>
<gene>
    <name evidence="3" type="primary">menE</name>
    <name evidence="3" type="ordered locus">TERTU_2724</name>
</gene>
<dbReference type="InterPro" id="IPR042099">
    <property type="entry name" value="ANL_N_sf"/>
</dbReference>
<dbReference type="AlphaFoldDB" id="C5BMH3"/>
<dbReference type="OrthoDB" id="9047442at2"/>
<feature type="domain" description="AMP-binding enzyme C-terminal" evidence="2">
    <location>
        <begin position="371"/>
        <end position="434"/>
    </location>
</feature>
<dbReference type="eggNOG" id="COG0318">
    <property type="taxonomic scope" value="Bacteria"/>
</dbReference>
<dbReference type="Gene3D" id="3.40.50.12780">
    <property type="entry name" value="N-terminal domain of ligase-like"/>
    <property type="match status" value="1"/>
</dbReference>
<dbReference type="STRING" id="377629.TERTU_2724"/>
<sequence>MTPLELLAGTAHRSPNHRFLQTDEGRCSYDEFYCRVTERLPDVLSVDAVALAVTATRTIEGLVDMFTVLASGKMCVPIDAALPSARLTEICETFDVHPLPGPDMGNGAAKASVAGSMAQGDRLVLGIMTSGSSGEPKLVAHRFQSLMANVRASAAMAAMTPHSRTLLSLPLYHIGGFAQVLRALHTGSSLVMQGRVEAPETLNNHKITHCSMVATQLQRLLNVLAGTDTGDSRGIPPGLRAPMLPHLRHVLLGGGPCAEETLQAARQVGIPVRVTYGLSETASQLVTQDDQGVGQIVGATEVQLAENGEIRVRGETLFAGYWRAGKLDSARDSEGWFHTRDLGVWRGGCIRILGRLDNQFISGGKNIQPEEIERHLVSLPSVSIAVVVPVPHREFGEVPLAFVDLAEGELTQALQRDWVARLKQVLPGYLVPRCFARLPTQRGLKIQRDALKIHARSLDTNL</sequence>
<dbReference type="EMBL" id="CP001614">
    <property type="protein sequence ID" value="ACR12324.1"/>
    <property type="molecule type" value="Genomic_DNA"/>
</dbReference>
<dbReference type="HOGENOM" id="CLU_000022_59_0_6"/>
<accession>C5BMH3</accession>
<dbReference type="RefSeq" id="WP_015818436.1">
    <property type="nucleotide sequence ID" value="NC_012997.1"/>
</dbReference>
<evidence type="ECO:0000259" key="2">
    <source>
        <dbReference type="Pfam" id="PF13193"/>
    </source>
</evidence>
<dbReference type="Pfam" id="PF13193">
    <property type="entry name" value="AMP-binding_C"/>
    <property type="match status" value="1"/>
</dbReference>